<keyword evidence="3" id="KW-0560">Oxidoreductase</keyword>
<evidence type="ECO:0000259" key="2">
    <source>
        <dbReference type="Pfam" id="PF22725"/>
    </source>
</evidence>
<dbReference type="SUPFAM" id="SSF55347">
    <property type="entry name" value="Glyceraldehyde-3-phosphate dehydrogenase-like, C-terminal domain"/>
    <property type="match status" value="1"/>
</dbReference>
<dbReference type="PANTHER" id="PTHR43708:SF3">
    <property type="entry name" value="OXIDOREDUCTASE"/>
    <property type="match status" value="1"/>
</dbReference>
<gene>
    <name evidence="3" type="primary">gfo_5</name>
    <name evidence="3" type="ORF">Enr17x_32610</name>
</gene>
<dbReference type="KEGG" id="gfm:Enr17x_32610"/>
<protein>
    <submittedName>
        <fullName evidence="3">Glucose--fructose oxidoreductase</fullName>
        <ecNumber evidence="3">1.1.99.28</ecNumber>
    </submittedName>
</protein>
<dbReference type="EMBL" id="CP037452">
    <property type="protein sequence ID" value="QDV51207.1"/>
    <property type="molecule type" value="Genomic_DNA"/>
</dbReference>
<organism evidence="3 4">
    <name type="scientific">Gimesia fumaroli</name>
    <dbReference type="NCBI Taxonomy" id="2527976"/>
    <lineage>
        <taxon>Bacteria</taxon>
        <taxon>Pseudomonadati</taxon>
        <taxon>Planctomycetota</taxon>
        <taxon>Planctomycetia</taxon>
        <taxon>Planctomycetales</taxon>
        <taxon>Planctomycetaceae</taxon>
        <taxon>Gimesia</taxon>
    </lineage>
</organism>
<dbReference type="Gene3D" id="3.30.360.10">
    <property type="entry name" value="Dihydrodipicolinate Reductase, domain 2"/>
    <property type="match status" value="1"/>
</dbReference>
<dbReference type="GO" id="GO:0047061">
    <property type="term" value="F:glucose-fructose oxidoreductase activity"/>
    <property type="evidence" value="ECO:0007669"/>
    <property type="project" value="UniProtKB-EC"/>
</dbReference>
<dbReference type="InterPro" id="IPR036291">
    <property type="entry name" value="NAD(P)-bd_dom_sf"/>
</dbReference>
<dbReference type="InterPro" id="IPR055170">
    <property type="entry name" value="GFO_IDH_MocA-like_dom"/>
</dbReference>
<dbReference type="OrthoDB" id="9815825at2"/>
<evidence type="ECO:0000259" key="1">
    <source>
        <dbReference type="Pfam" id="PF01408"/>
    </source>
</evidence>
<dbReference type="AlphaFoldDB" id="A0A518IDQ9"/>
<dbReference type="Pfam" id="PF22725">
    <property type="entry name" value="GFO_IDH_MocA_C3"/>
    <property type="match status" value="1"/>
</dbReference>
<dbReference type="EC" id="1.1.99.28" evidence="3"/>
<dbReference type="GO" id="GO:0000166">
    <property type="term" value="F:nucleotide binding"/>
    <property type="evidence" value="ECO:0007669"/>
    <property type="project" value="InterPro"/>
</dbReference>
<dbReference type="InterPro" id="IPR051317">
    <property type="entry name" value="Gfo/Idh/MocA_oxidoreduct"/>
</dbReference>
<feature type="domain" description="GFO/IDH/MocA-like oxidoreductase" evidence="2">
    <location>
        <begin position="141"/>
        <end position="271"/>
    </location>
</feature>
<name>A0A518IDQ9_9PLAN</name>
<accession>A0A518IDQ9</accession>
<evidence type="ECO:0000313" key="3">
    <source>
        <dbReference type="EMBL" id="QDV51207.1"/>
    </source>
</evidence>
<proteinExistence type="predicted"/>
<dbReference type="PANTHER" id="PTHR43708">
    <property type="entry name" value="CONSERVED EXPRESSED OXIDOREDUCTASE (EUROFUNG)"/>
    <property type="match status" value="1"/>
</dbReference>
<dbReference type="Pfam" id="PF01408">
    <property type="entry name" value="GFO_IDH_MocA"/>
    <property type="match status" value="1"/>
</dbReference>
<keyword evidence="4" id="KW-1185">Reference proteome</keyword>
<dbReference type="SUPFAM" id="SSF51735">
    <property type="entry name" value="NAD(P)-binding Rossmann-fold domains"/>
    <property type="match status" value="1"/>
</dbReference>
<dbReference type="RefSeq" id="WP_145310270.1">
    <property type="nucleotide sequence ID" value="NZ_CP037452.1"/>
</dbReference>
<evidence type="ECO:0000313" key="4">
    <source>
        <dbReference type="Proteomes" id="UP000318313"/>
    </source>
</evidence>
<sequence length="382" mass="42956">MTKSFKLGFIGGGINSAVGTTHFIASQMDERFKVEAGCFSRNTETNHQTSERWGIAPERRYATFAELLKQEKDQLDAIVVLTPTPDHVIPVTQAIKEGYAVICEKSLVCSSADAVLIQQLQNETNGFLAVTYNYTGYPMLRELKQLVDQNQLGTVKQIHIEMPQEGYARLNQDGNPLAPQQWRLHDAELPTLSLDLGGHVHNIIDFITGEKPLELVAMQSSLGRFRQVVDNTMCIARYTNNIECNIWFSKSALGYRNGLRVRVFGDEGSAEWHQMDPEYLTCNDNRGHKTIMDRASVDVSVAHLPRYNRFKSGHPAGFLEAFSNLYWDIAENLDSYQKTGVQTTSQYVFNTNHALEGLVMFESIAQSSKEHCWVSVNLPGKS</sequence>
<dbReference type="InterPro" id="IPR000683">
    <property type="entry name" value="Gfo/Idh/MocA-like_OxRdtase_N"/>
</dbReference>
<dbReference type="Proteomes" id="UP000318313">
    <property type="component" value="Chromosome"/>
</dbReference>
<dbReference type="Gene3D" id="3.40.50.720">
    <property type="entry name" value="NAD(P)-binding Rossmann-like Domain"/>
    <property type="match status" value="1"/>
</dbReference>
<feature type="domain" description="Gfo/Idh/MocA-like oxidoreductase N-terminal" evidence="1">
    <location>
        <begin position="5"/>
        <end position="131"/>
    </location>
</feature>
<reference evidence="3 4" key="1">
    <citation type="submission" date="2019-03" db="EMBL/GenBank/DDBJ databases">
        <title>Deep-cultivation of Planctomycetes and their phenomic and genomic characterization uncovers novel biology.</title>
        <authorList>
            <person name="Wiegand S."/>
            <person name="Jogler M."/>
            <person name="Boedeker C."/>
            <person name="Pinto D."/>
            <person name="Vollmers J."/>
            <person name="Rivas-Marin E."/>
            <person name="Kohn T."/>
            <person name="Peeters S.H."/>
            <person name="Heuer A."/>
            <person name="Rast P."/>
            <person name="Oberbeckmann S."/>
            <person name="Bunk B."/>
            <person name="Jeske O."/>
            <person name="Meyerdierks A."/>
            <person name="Storesund J.E."/>
            <person name="Kallscheuer N."/>
            <person name="Luecker S."/>
            <person name="Lage O.M."/>
            <person name="Pohl T."/>
            <person name="Merkel B.J."/>
            <person name="Hornburger P."/>
            <person name="Mueller R.-W."/>
            <person name="Bruemmer F."/>
            <person name="Labrenz M."/>
            <person name="Spormann A.M."/>
            <person name="Op den Camp H."/>
            <person name="Overmann J."/>
            <person name="Amann R."/>
            <person name="Jetten M.S.M."/>
            <person name="Mascher T."/>
            <person name="Medema M.H."/>
            <person name="Devos D.P."/>
            <person name="Kaster A.-K."/>
            <person name="Ovreas L."/>
            <person name="Rohde M."/>
            <person name="Galperin M.Y."/>
            <person name="Jogler C."/>
        </authorList>
    </citation>
    <scope>NUCLEOTIDE SEQUENCE [LARGE SCALE GENOMIC DNA]</scope>
    <source>
        <strain evidence="3 4">Enr17</strain>
    </source>
</reference>